<protein>
    <submittedName>
        <fullName evidence="1">Uncharacterized protein</fullName>
    </submittedName>
</protein>
<evidence type="ECO:0000313" key="2">
    <source>
        <dbReference type="Proteomes" id="UP001148662"/>
    </source>
</evidence>
<dbReference type="Proteomes" id="UP001148662">
    <property type="component" value="Unassembled WGS sequence"/>
</dbReference>
<gene>
    <name evidence="1" type="ORF">NM688_g7698</name>
</gene>
<evidence type="ECO:0000313" key="1">
    <source>
        <dbReference type="EMBL" id="KAJ3530507.1"/>
    </source>
</evidence>
<accession>A0ACC1S2C6</accession>
<comment type="caution">
    <text evidence="1">The sequence shown here is derived from an EMBL/GenBank/DDBJ whole genome shotgun (WGS) entry which is preliminary data.</text>
</comment>
<proteinExistence type="predicted"/>
<dbReference type="EMBL" id="JANHOG010001869">
    <property type="protein sequence ID" value="KAJ3530507.1"/>
    <property type="molecule type" value="Genomic_DNA"/>
</dbReference>
<reference evidence="1" key="1">
    <citation type="submission" date="2022-07" db="EMBL/GenBank/DDBJ databases">
        <title>Genome Sequence of Phlebia brevispora.</title>
        <authorList>
            <person name="Buettner E."/>
        </authorList>
    </citation>
    <scope>NUCLEOTIDE SEQUENCE</scope>
    <source>
        <strain evidence="1">MPL23</strain>
    </source>
</reference>
<keyword evidence="2" id="KW-1185">Reference proteome</keyword>
<sequence length="472" mass="53629">MAKYPTITWSSVECLALYLLGREENKELRDLLLERIKDALLCVYGLPAISNKWHTEFLDTNMSKIWSLDLGDPPYSYLEGAKNKEAPEMRTLTIHDSLLILPHIWARTATKLSVLMLYACRLEYHINNYRNLTVLHLEGVTFGRREEEEGNVLTLIANSPDLQELYLHSDTASDDEYDWDPKLDGFPSSDLRDQRWKLAHLNSLTLDMPLVYMLLVLGSVDLPAPDTLKHIECVICKLSERAKGTTCGWPSYCAPSIPPIFIDKLFDCQVEHRFRFAAATSSSLHKFQRVGRACVSRDETYEARSNALTQPPTMKLLRSIVQHAILAFRQSRHSRSYIAIVASVALSDDEDYSDRADHVLPVQRLVSSIFVLSVIVIGGFLRSVFNGLSKSSQDVRFLSKLGRTHRLPQEDSSTERERWGSVRDGMLSSSSRTYSVTTKWLLAPHGDKGMSFPSFEDQSPRRADNVRLCTLE</sequence>
<organism evidence="1 2">
    <name type="scientific">Phlebia brevispora</name>
    <dbReference type="NCBI Taxonomy" id="194682"/>
    <lineage>
        <taxon>Eukaryota</taxon>
        <taxon>Fungi</taxon>
        <taxon>Dikarya</taxon>
        <taxon>Basidiomycota</taxon>
        <taxon>Agaricomycotina</taxon>
        <taxon>Agaricomycetes</taxon>
        <taxon>Polyporales</taxon>
        <taxon>Meruliaceae</taxon>
        <taxon>Phlebia</taxon>
    </lineage>
</organism>
<name>A0ACC1S2C6_9APHY</name>